<reference evidence="1 2" key="1">
    <citation type="submission" date="2023-03" db="EMBL/GenBank/DDBJ databases">
        <title>Bacillus Genome Sequencing.</title>
        <authorList>
            <person name="Dunlap C."/>
        </authorList>
    </citation>
    <scope>NUCLEOTIDE SEQUENCE [LARGE SCALE GENOMIC DNA]</scope>
    <source>
        <strain evidence="1 2">B-41290</strain>
    </source>
</reference>
<gene>
    <name evidence="1" type="ORF">P4706_22085</name>
</gene>
<sequence>MKNFATLLQEKKLGSRDTKTLALMRLGRQLAEWERVSEKLERFLIKKRSSFSLNLSTV</sequence>
<dbReference type="AlphaFoldDB" id="A0AAW9NL96"/>
<evidence type="ECO:0000313" key="2">
    <source>
        <dbReference type="Proteomes" id="UP001307168"/>
    </source>
</evidence>
<protein>
    <recommendedName>
        <fullName evidence="3">Transposase</fullName>
    </recommendedName>
</protein>
<evidence type="ECO:0008006" key="3">
    <source>
        <dbReference type="Google" id="ProtNLM"/>
    </source>
</evidence>
<keyword evidence="2" id="KW-1185">Reference proteome</keyword>
<comment type="caution">
    <text evidence="1">The sequence shown here is derived from an EMBL/GenBank/DDBJ whole genome shotgun (WGS) entry which is preliminary data.</text>
</comment>
<name>A0AAW9NL96_9BACI</name>
<dbReference type="EMBL" id="JARNBH010000026">
    <property type="protein sequence ID" value="MEC0275730.1"/>
    <property type="molecule type" value="Genomic_DNA"/>
</dbReference>
<evidence type="ECO:0000313" key="1">
    <source>
        <dbReference type="EMBL" id="MEC0275730.1"/>
    </source>
</evidence>
<proteinExistence type="predicted"/>
<dbReference type="RefSeq" id="WP_367407762.1">
    <property type="nucleotide sequence ID" value="NZ_JARNBH010000026.1"/>
</dbReference>
<accession>A0AAW9NL96</accession>
<organism evidence="1 2">
    <name type="scientific">Peribacillus castrilensis</name>
    <dbReference type="NCBI Taxonomy" id="2897690"/>
    <lineage>
        <taxon>Bacteria</taxon>
        <taxon>Bacillati</taxon>
        <taxon>Bacillota</taxon>
        <taxon>Bacilli</taxon>
        <taxon>Bacillales</taxon>
        <taxon>Bacillaceae</taxon>
        <taxon>Peribacillus</taxon>
    </lineage>
</organism>
<dbReference type="Proteomes" id="UP001307168">
    <property type="component" value="Unassembled WGS sequence"/>
</dbReference>